<sequence length="395" mass="45493">MLGTLHRFFALKCDEELLCYLHRVHQVWSIISDGKATIAEATDYFTVQSLQLCAPKHSTADMCCITNLRSRGKLFPTLTDNSIREQRLRRILQVDLVIPSIVTFFEDRKYIEPLFAAMKKLIGRPEGTVFRTLQHSFISRDGPGEVQIDEDNFRPVPGDCRLRMRWGYTQLWLYAMRHFPELVSENLRIEGGESRPSPSAPNLNRLFEFAELAYRLGFDTENICNLRSENPDRKLVRSFVLQARPLESFHHDEYLLDAQVGVVCAELQQIRKRNPETLVPSLISYQEALTTNGNILRRWGRPYQLDYKRDKSALFYDNIHKRYDISMGTDVSSFFVKRALYFSLFGNLLAQDQSMIPDKEATDPRTGPPMNNMSIDIPGPPSTESLQARGDISMD</sequence>
<evidence type="ECO:0000313" key="2">
    <source>
        <dbReference type="EMBL" id="PWW72454.1"/>
    </source>
</evidence>
<dbReference type="Proteomes" id="UP000246991">
    <property type="component" value="Unassembled WGS sequence"/>
</dbReference>
<dbReference type="OrthoDB" id="4227485at2759"/>
<feature type="region of interest" description="Disordered" evidence="1">
    <location>
        <begin position="358"/>
        <end position="395"/>
    </location>
</feature>
<organism evidence="2 3">
    <name type="scientific">Tuber magnatum</name>
    <name type="common">white Piedmont truffle</name>
    <dbReference type="NCBI Taxonomy" id="42249"/>
    <lineage>
        <taxon>Eukaryota</taxon>
        <taxon>Fungi</taxon>
        <taxon>Dikarya</taxon>
        <taxon>Ascomycota</taxon>
        <taxon>Pezizomycotina</taxon>
        <taxon>Pezizomycetes</taxon>
        <taxon>Pezizales</taxon>
        <taxon>Tuberaceae</taxon>
        <taxon>Tuber</taxon>
    </lineage>
</organism>
<dbReference type="EMBL" id="PYWC01000106">
    <property type="protein sequence ID" value="PWW72454.1"/>
    <property type="molecule type" value="Genomic_DNA"/>
</dbReference>
<accession>A0A317SDH7</accession>
<dbReference type="STRING" id="42249.A0A317SDH7"/>
<gene>
    <name evidence="2" type="ORF">C7212DRAFT_348181</name>
</gene>
<evidence type="ECO:0000313" key="3">
    <source>
        <dbReference type="Proteomes" id="UP000246991"/>
    </source>
</evidence>
<proteinExistence type="predicted"/>
<evidence type="ECO:0000256" key="1">
    <source>
        <dbReference type="SAM" id="MobiDB-lite"/>
    </source>
</evidence>
<reference evidence="2 3" key="1">
    <citation type="submission" date="2018-03" db="EMBL/GenBank/DDBJ databases">
        <title>Genomes of Pezizomycetes fungi and the evolution of truffles.</title>
        <authorList>
            <person name="Murat C."/>
            <person name="Payen T."/>
            <person name="Noel B."/>
            <person name="Kuo A."/>
            <person name="Martin F.M."/>
        </authorList>
    </citation>
    <scope>NUCLEOTIDE SEQUENCE [LARGE SCALE GENOMIC DNA]</scope>
    <source>
        <strain evidence="2">091103-1</strain>
    </source>
</reference>
<name>A0A317SDH7_9PEZI</name>
<dbReference type="AlphaFoldDB" id="A0A317SDH7"/>
<keyword evidence="3" id="KW-1185">Reference proteome</keyword>
<dbReference type="Pfam" id="PF12520">
    <property type="entry name" value="DUF3723"/>
    <property type="match status" value="1"/>
</dbReference>
<dbReference type="InterPro" id="IPR022198">
    <property type="entry name" value="DUF3723"/>
</dbReference>
<comment type="caution">
    <text evidence="2">The sequence shown here is derived from an EMBL/GenBank/DDBJ whole genome shotgun (WGS) entry which is preliminary data.</text>
</comment>
<protein>
    <submittedName>
        <fullName evidence="2">Uncharacterized protein</fullName>
    </submittedName>
</protein>